<dbReference type="InParanoid" id="D2V1U0"/>
<gene>
    <name evidence="9" type="ORF">NAEGRDRAFT_56823</name>
</gene>
<dbReference type="Proteomes" id="UP000006671">
    <property type="component" value="Unassembled WGS sequence"/>
</dbReference>
<dbReference type="GeneID" id="8852587"/>
<evidence type="ECO:0000256" key="6">
    <source>
        <dbReference type="ARBA" id="ARBA00023180"/>
    </source>
</evidence>
<dbReference type="KEGG" id="ngr:NAEGRDRAFT_56823"/>
<feature type="region of interest" description="Disordered" evidence="7">
    <location>
        <begin position="1"/>
        <end position="25"/>
    </location>
</feature>
<proteinExistence type="predicted"/>
<dbReference type="GO" id="GO:0015020">
    <property type="term" value="F:glucuronosyltransferase activity"/>
    <property type="evidence" value="ECO:0007669"/>
    <property type="project" value="TreeGrafter"/>
</dbReference>
<dbReference type="GO" id="GO:0016020">
    <property type="term" value="C:membrane"/>
    <property type="evidence" value="ECO:0007669"/>
    <property type="project" value="UniProtKB-SubCell"/>
</dbReference>
<evidence type="ECO:0000313" key="10">
    <source>
        <dbReference type="Proteomes" id="UP000006671"/>
    </source>
</evidence>
<keyword evidence="3" id="KW-0735">Signal-anchor</keyword>
<dbReference type="PANTHER" id="PTHR12270:SF25">
    <property type="entry name" value="GLYCOSYLTRANSFERASE-LIKE PROTEIN LARGE"/>
    <property type="match status" value="1"/>
</dbReference>
<evidence type="ECO:0000256" key="8">
    <source>
        <dbReference type="SAM" id="Phobius"/>
    </source>
</evidence>
<keyword evidence="6" id="KW-0325">Glycoprotein</keyword>
<organism evidence="10">
    <name type="scientific">Naegleria gruberi</name>
    <name type="common">Amoeba</name>
    <dbReference type="NCBI Taxonomy" id="5762"/>
    <lineage>
        <taxon>Eukaryota</taxon>
        <taxon>Discoba</taxon>
        <taxon>Heterolobosea</taxon>
        <taxon>Tetramitia</taxon>
        <taxon>Eutetramitia</taxon>
        <taxon>Vahlkampfiidae</taxon>
        <taxon>Naegleria</taxon>
    </lineage>
</organism>
<dbReference type="PANTHER" id="PTHR12270">
    <property type="entry name" value="GLYCOSYLTRANSFERASE-RELATED"/>
    <property type="match status" value="1"/>
</dbReference>
<keyword evidence="4 8" id="KW-1133">Transmembrane helix</keyword>
<dbReference type="Pfam" id="PF13896">
    <property type="entry name" value="Glyco_transf_49"/>
    <property type="match status" value="1"/>
</dbReference>
<evidence type="ECO:0000256" key="5">
    <source>
        <dbReference type="ARBA" id="ARBA00023136"/>
    </source>
</evidence>
<dbReference type="GO" id="GO:0035269">
    <property type="term" value="P:protein O-linked glycosylation via mannose"/>
    <property type="evidence" value="ECO:0007669"/>
    <property type="project" value="TreeGrafter"/>
</dbReference>
<evidence type="ECO:0000256" key="1">
    <source>
        <dbReference type="ARBA" id="ARBA00004606"/>
    </source>
</evidence>
<feature type="transmembrane region" description="Helical" evidence="8">
    <location>
        <begin position="75"/>
        <end position="95"/>
    </location>
</feature>
<evidence type="ECO:0000256" key="4">
    <source>
        <dbReference type="ARBA" id="ARBA00022989"/>
    </source>
</evidence>
<sequence length="722" mass="83069">MSFRDDEEFSSLTTTSGSAYTQPLTMRNRPTKLASPIDENPISHSTSYSYGNSKYSSYGGGQYKQSASSSKPNRWILVAIIAIPLIILLIFSLQFSRTETFEWENVKEEIPNLPTGDDVFKKSKLGIISYVETVSQMDWIEKEYLDKLDKLRESQIIVTISMCEDLKKDLHMSKYSNPELYDVFRVFTAKKCQAPALISNGLKSTSRLAEYVLILEPGFSIFVNQDNKRVDYLLKETSDRKSLFGEHVDYGLLAFNVMNSEKNTPYFTNVENVLSKSSRTINRKLQTKWVSSSKLEPLTEKEVPELLWFVFATSSPEDNQFKVKNSKIIELVRDELEKKSLESSYQSSFSIVDIRRMITKSFISNILESYNNVKDEIPSPPIYFVPSPYSIEWTPSHDFEKRSTELLENGLTFATYCTISQIPLINDFIKRLSEGDNLVVSIASKSQSDCSSEKLTQLVVSSKKVKFDYKCIVIPTFDEHKLPINLLRNEAILMTRTKWIALVDASSVISKYLNRDFLKLFVHDKSSKPLDKLEPISAKIETRLWKSPQNLMESYPSLSQYLEKEKIVFVVPSFISQSDDENTDIPQEFTTLKKSLFKSNEYAPVDSDNAFIDTARYVSVSSQGQKAYQIKASYPFEPVIIGQVSHLPLYTQDSTNDKIIYHANLILQKFQYFVLPRHFIIQQVPKTSRKRQRRLDVILKKLSLHYPQQLISSYRKEAKSIY</sequence>
<dbReference type="InterPro" id="IPR051292">
    <property type="entry name" value="Xyl/GlcA_transferase"/>
</dbReference>
<evidence type="ECO:0000256" key="3">
    <source>
        <dbReference type="ARBA" id="ARBA00022968"/>
    </source>
</evidence>
<dbReference type="GO" id="GO:0042285">
    <property type="term" value="F:xylosyltransferase activity"/>
    <property type="evidence" value="ECO:0007669"/>
    <property type="project" value="TreeGrafter"/>
</dbReference>
<dbReference type="OrthoDB" id="10257528at2759"/>
<keyword evidence="5 8" id="KW-0472">Membrane</keyword>
<comment type="subcellular location">
    <subcellularLocation>
        <location evidence="1">Membrane</location>
        <topology evidence="1">Single-pass type II membrane protein</topology>
    </subcellularLocation>
</comment>
<dbReference type="EMBL" id="GG738848">
    <property type="protein sequence ID" value="EFC49370.1"/>
    <property type="molecule type" value="Genomic_DNA"/>
</dbReference>
<evidence type="ECO:0000313" key="9">
    <source>
        <dbReference type="EMBL" id="EFC49370.1"/>
    </source>
</evidence>
<keyword evidence="10" id="KW-1185">Reference proteome</keyword>
<evidence type="ECO:0000256" key="7">
    <source>
        <dbReference type="SAM" id="MobiDB-lite"/>
    </source>
</evidence>
<dbReference type="RefSeq" id="XP_002682114.1">
    <property type="nucleotide sequence ID" value="XM_002682068.1"/>
</dbReference>
<keyword evidence="2 8" id="KW-0812">Transmembrane</keyword>
<reference evidence="9 10" key="1">
    <citation type="journal article" date="2010" name="Cell">
        <title>The genome of Naegleria gruberi illuminates early eukaryotic versatility.</title>
        <authorList>
            <person name="Fritz-Laylin L.K."/>
            <person name="Prochnik S.E."/>
            <person name="Ginger M.L."/>
            <person name="Dacks J.B."/>
            <person name="Carpenter M.L."/>
            <person name="Field M.C."/>
            <person name="Kuo A."/>
            <person name="Paredez A."/>
            <person name="Chapman J."/>
            <person name="Pham J."/>
            <person name="Shu S."/>
            <person name="Neupane R."/>
            <person name="Cipriano M."/>
            <person name="Mancuso J."/>
            <person name="Tu H."/>
            <person name="Salamov A."/>
            <person name="Lindquist E."/>
            <person name="Shapiro H."/>
            <person name="Lucas S."/>
            <person name="Grigoriev I.V."/>
            <person name="Cande W.Z."/>
            <person name="Fulton C."/>
            <person name="Rokhsar D.S."/>
            <person name="Dawson S.C."/>
        </authorList>
    </citation>
    <scope>NUCLEOTIDE SEQUENCE [LARGE SCALE GENOMIC DNA]</scope>
    <source>
        <strain evidence="9 10">NEG-M</strain>
    </source>
</reference>
<name>D2V1U0_NAEGR</name>
<protein>
    <submittedName>
        <fullName evidence="9">Uncharacterized protein</fullName>
    </submittedName>
</protein>
<evidence type="ECO:0000256" key="2">
    <source>
        <dbReference type="ARBA" id="ARBA00022692"/>
    </source>
</evidence>
<dbReference type="AlphaFoldDB" id="D2V1U0"/>
<dbReference type="VEuPathDB" id="AmoebaDB:NAEGRDRAFT_56823"/>
<dbReference type="OMA" id="YISICEN"/>
<feature type="compositionally biased region" description="Polar residues" evidence="7">
    <location>
        <begin position="10"/>
        <end position="25"/>
    </location>
</feature>
<accession>D2V1U0</accession>